<reference evidence="3 4" key="1">
    <citation type="journal article" date="2020" name="ISME J.">
        <title>Uncovering the hidden diversity of litter-decomposition mechanisms in mushroom-forming fungi.</title>
        <authorList>
            <person name="Floudas D."/>
            <person name="Bentzer J."/>
            <person name="Ahren D."/>
            <person name="Johansson T."/>
            <person name="Persson P."/>
            <person name="Tunlid A."/>
        </authorList>
    </citation>
    <scope>NUCLEOTIDE SEQUENCE [LARGE SCALE GENOMIC DNA]</scope>
    <source>
        <strain evidence="3 4">CBS 406.79</strain>
    </source>
</reference>
<dbReference type="Gene3D" id="1.10.510.10">
    <property type="entry name" value="Transferase(Phosphotransferase) domain 1"/>
    <property type="match status" value="1"/>
</dbReference>
<dbReference type="InterPro" id="IPR000719">
    <property type="entry name" value="Prot_kinase_dom"/>
</dbReference>
<dbReference type="PANTHER" id="PTHR38248">
    <property type="entry name" value="FUNK1 6"/>
    <property type="match status" value="1"/>
</dbReference>
<dbReference type="PROSITE" id="PS50011">
    <property type="entry name" value="PROTEIN_KINASE_DOM"/>
    <property type="match status" value="1"/>
</dbReference>
<dbReference type="AlphaFoldDB" id="A0A8H5GAE6"/>
<dbReference type="PROSITE" id="PS00109">
    <property type="entry name" value="PROTEIN_KINASE_TYR"/>
    <property type="match status" value="1"/>
</dbReference>
<dbReference type="OrthoDB" id="5569250at2759"/>
<evidence type="ECO:0000259" key="2">
    <source>
        <dbReference type="PROSITE" id="PS50011"/>
    </source>
</evidence>
<gene>
    <name evidence="3" type="ORF">D9757_015173</name>
</gene>
<name>A0A8H5GAE6_9AGAR</name>
<evidence type="ECO:0000256" key="1">
    <source>
        <dbReference type="SAM" id="MobiDB-lite"/>
    </source>
</evidence>
<feature type="compositionally biased region" description="Polar residues" evidence="1">
    <location>
        <begin position="130"/>
        <end position="146"/>
    </location>
</feature>
<dbReference type="InterPro" id="IPR011009">
    <property type="entry name" value="Kinase-like_dom_sf"/>
</dbReference>
<accession>A0A8H5GAE6</accession>
<feature type="domain" description="Protein kinase" evidence="2">
    <location>
        <begin position="100"/>
        <end position="430"/>
    </location>
</feature>
<dbReference type="GO" id="GO:0004672">
    <property type="term" value="F:protein kinase activity"/>
    <property type="evidence" value="ECO:0007669"/>
    <property type="project" value="InterPro"/>
</dbReference>
<dbReference type="InterPro" id="IPR008266">
    <property type="entry name" value="Tyr_kinase_AS"/>
</dbReference>
<dbReference type="EMBL" id="JAACJN010000209">
    <property type="protein sequence ID" value="KAF5361323.1"/>
    <property type="molecule type" value="Genomic_DNA"/>
</dbReference>
<proteinExistence type="predicted"/>
<evidence type="ECO:0000313" key="4">
    <source>
        <dbReference type="Proteomes" id="UP000518752"/>
    </source>
</evidence>
<dbReference type="InterPro" id="IPR040976">
    <property type="entry name" value="Pkinase_fungal"/>
</dbReference>
<feature type="region of interest" description="Disordered" evidence="1">
    <location>
        <begin position="130"/>
        <end position="178"/>
    </location>
</feature>
<organism evidence="3 4">
    <name type="scientific">Collybiopsis confluens</name>
    <dbReference type="NCBI Taxonomy" id="2823264"/>
    <lineage>
        <taxon>Eukaryota</taxon>
        <taxon>Fungi</taxon>
        <taxon>Dikarya</taxon>
        <taxon>Basidiomycota</taxon>
        <taxon>Agaricomycotina</taxon>
        <taxon>Agaricomycetes</taxon>
        <taxon>Agaricomycetidae</taxon>
        <taxon>Agaricales</taxon>
        <taxon>Marasmiineae</taxon>
        <taxon>Omphalotaceae</taxon>
        <taxon>Collybiopsis</taxon>
    </lineage>
</organism>
<sequence length="430" mass="49318">MWTDSVDLFQDVGWNMLDNFQIPCNVFWMSCIVRSMKNDFGVGRQAESANVGLASNDRTCVFYTQADRALRGDHLDQKPDIGHIYRKLLDLEDGEDLDQFLRENWIEVMNFGLLMLSFVEVKHENGNALGSSSILKKSNAGGSPETSTRKDSPLLPGFHSKNAASASPPVPEDKGSNTLQDKLKAHFGVAYEKRTLRATVLEKLEPISNLRSAREFAQVFYDILQIHRWLYEHPKILHRDLSMSNIMFRREADNVYGVLNDFDLSSFRAKMDKGPTSKYRTGTKPFMSRDLLDAEWVMGHLYRHDLESLFYIMLILSSHYTQPTTRASSLPFGGWFDQPDQDIANAKLAFLTSKSPKFFSQAYFEGFAPWLHDIRQMLGMGYKSRPLDEADPYNWDTLNDNLTYTKMMKVMSLFDEKELETRWDGGDNGN</sequence>
<keyword evidence="4" id="KW-1185">Reference proteome</keyword>
<evidence type="ECO:0000313" key="3">
    <source>
        <dbReference type="EMBL" id="KAF5361323.1"/>
    </source>
</evidence>
<protein>
    <recommendedName>
        <fullName evidence="2">Protein kinase domain-containing protein</fullName>
    </recommendedName>
</protein>
<dbReference type="SUPFAM" id="SSF56112">
    <property type="entry name" value="Protein kinase-like (PK-like)"/>
    <property type="match status" value="1"/>
</dbReference>
<comment type="caution">
    <text evidence="3">The sequence shown here is derived from an EMBL/GenBank/DDBJ whole genome shotgun (WGS) entry which is preliminary data.</text>
</comment>
<dbReference type="Pfam" id="PF17667">
    <property type="entry name" value="Pkinase_fungal"/>
    <property type="match status" value="1"/>
</dbReference>
<dbReference type="PANTHER" id="PTHR38248:SF2">
    <property type="entry name" value="FUNK1 11"/>
    <property type="match status" value="1"/>
</dbReference>
<dbReference type="Proteomes" id="UP000518752">
    <property type="component" value="Unassembled WGS sequence"/>
</dbReference>
<dbReference type="GO" id="GO:0005524">
    <property type="term" value="F:ATP binding"/>
    <property type="evidence" value="ECO:0007669"/>
    <property type="project" value="InterPro"/>
</dbReference>